<evidence type="ECO:0000256" key="5">
    <source>
        <dbReference type="ARBA" id="ARBA00022679"/>
    </source>
</evidence>
<dbReference type="InterPro" id="IPR017441">
    <property type="entry name" value="Protein_kinase_ATP_BS"/>
</dbReference>
<evidence type="ECO:0000256" key="12">
    <source>
        <dbReference type="ARBA" id="ARBA00047899"/>
    </source>
</evidence>
<dbReference type="GO" id="GO:0005524">
    <property type="term" value="F:ATP binding"/>
    <property type="evidence" value="ECO:0007669"/>
    <property type="project" value="UniProtKB-UniRule"/>
</dbReference>
<dbReference type="FunFam" id="1.10.510.10:FF:000035">
    <property type="entry name" value="Putative receptor-like serine/threonine-protein kinase"/>
    <property type="match status" value="1"/>
</dbReference>
<dbReference type="EC" id="2.7.11.1" evidence="2"/>
<keyword evidence="8 18" id="KW-0418">Kinase</keyword>
<evidence type="ECO:0000256" key="4">
    <source>
        <dbReference type="ARBA" id="ARBA00022553"/>
    </source>
</evidence>
<dbReference type="AlphaFoldDB" id="A0A7J7CG94"/>
<dbReference type="SUPFAM" id="SSF56112">
    <property type="entry name" value="Protein kinase-like (PK-like)"/>
    <property type="match status" value="1"/>
</dbReference>
<dbReference type="PROSITE" id="PS00108">
    <property type="entry name" value="PROTEIN_KINASE_ST"/>
    <property type="match status" value="1"/>
</dbReference>
<dbReference type="FunCoup" id="A0A7J7CG94">
    <property type="interactions" value="746"/>
</dbReference>
<gene>
    <name evidence="18" type="ORF">HS088_TW17G00609</name>
</gene>
<evidence type="ECO:0000256" key="8">
    <source>
        <dbReference type="ARBA" id="ARBA00022777"/>
    </source>
</evidence>
<dbReference type="Pfam" id="PF07714">
    <property type="entry name" value="PK_Tyr_Ser-Thr"/>
    <property type="match status" value="1"/>
</dbReference>
<dbReference type="PANTHER" id="PTHR47984:SF22">
    <property type="entry name" value="OS03G0125600 PROTEIN"/>
    <property type="match status" value="1"/>
</dbReference>
<dbReference type="InterPro" id="IPR011009">
    <property type="entry name" value="Kinase-like_dom_sf"/>
</dbReference>
<dbReference type="PROSITE" id="PS50011">
    <property type="entry name" value="PROTEIN_KINASE_DOM"/>
    <property type="match status" value="1"/>
</dbReference>
<keyword evidence="4" id="KW-0597">Phosphoprotein</keyword>
<keyword evidence="10 16" id="KW-1133">Transmembrane helix</keyword>
<dbReference type="PROSITE" id="PS00107">
    <property type="entry name" value="PROTEIN_KINASE_ATP"/>
    <property type="match status" value="1"/>
</dbReference>
<dbReference type="InterPro" id="IPR000719">
    <property type="entry name" value="Prot_kinase_dom"/>
</dbReference>
<dbReference type="Gene3D" id="3.30.200.20">
    <property type="entry name" value="Phosphorylase Kinase, domain 1"/>
    <property type="match status" value="1"/>
</dbReference>
<dbReference type="CDD" id="cd14066">
    <property type="entry name" value="STKc_IRAK"/>
    <property type="match status" value="1"/>
</dbReference>
<feature type="binding site" evidence="14">
    <location>
        <position position="187"/>
    </location>
    <ligand>
        <name>ATP</name>
        <dbReference type="ChEBI" id="CHEBI:30616"/>
    </ligand>
</feature>
<evidence type="ECO:0000256" key="13">
    <source>
        <dbReference type="ARBA" id="ARBA00048679"/>
    </source>
</evidence>
<keyword evidence="5" id="KW-0808">Transferase</keyword>
<dbReference type="PANTHER" id="PTHR47984">
    <property type="entry name" value="OS01G0323000 PROTEIN"/>
    <property type="match status" value="1"/>
</dbReference>
<sequence length="450" mass="50180">MSVYDAAFVNTELSKPTSIFGLRLWVVIGILLGSFIVLALFLLSLCLTCHRNSRRKSLQHPDPTPPVSKEIQEIVNVPTTDQHHRLHHPNQVPEIQVDIGKIEHRVVFSDRPSSGESKGTVSGCETASFGSGSVGPEVSHLGWGRWYTLRELEAATNGLCEENVIGEGGYGIVYRGVLSDGTGIAVKNLLNNRGQAEKEFKVEVEAIGRVRHKNLVRLLGYCVEGAYRMLVYEYVDNGNLDQWLHGDVGEVSFLTWDMRMNIILGTAKGLLAYLHEGLEPKVVHRDVKSSNILLDRQWNPKVADFGLAKLLCSENSYVTTRVMGTFGYVAPEYACTGMLNEKSDVYSFGILLMEIISGRSPVDYSRQPGEVNLVDWLKTMVGNRKSEEVVDPKLPEMPPSKSLKRILLVALRCVDPDATKRPKMGHVIHMLEADDQLLRDERRVGRESSN</sequence>
<evidence type="ECO:0000256" key="7">
    <source>
        <dbReference type="ARBA" id="ARBA00022741"/>
    </source>
</evidence>
<keyword evidence="9 14" id="KW-0067">ATP-binding</keyword>
<keyword evidence="7 14" id="KW-0547">Nucleotide-binding</keyword>
<dbReference type="InterPro" id="IPR001245">
    <property type="entry name" value="Ser-Thr/Tyr_kinase_cat_dom"/>
</dbReference>
<dbReference type="GO" id="GO:0016020">
    <property type="term" value="C:membrane"/>
    <property type="evidence" value="ECO:0007669"/>
    <property type="project" value="UniProtKB-SubCell"/>
</dbReference>
<dbReference type="Proteomes" id="UP000593562">
    <property type="component" value="Unassembled WGS sequence"/>
</dbReference>
<protein>
    <recommendedName>
        <fullName evidence="2">non-specific serine/threonine protein kinase</fullName>
        <ecNumber evidence="2">2.7.11.1</ecNumber>
    </recommendedName>
</protein>
<dbReference type="InterPro" id="IPR008271">
    <property type="entry name" value="Ser/Thr_kinase_AS"/>
</dbReference>
<dbReference type="FunFam" id="3.30.200.20:FF:000173">
    <property type="entry name" value="Probable serine/threonine-protein kinase At1g01540"/>
    <property type="match status" value="1"/>
</dbReference>
<proteinExistence type="inferred from homology"/>
<evidence type="ECO:0000256" key="6">
    <source>
        <dbReference type="ARBA" id="ARBA00022692"/>
    </source>
</evidence>
<evidence type="ECO:0000256" key="9">
    <source>
        <dbReference type="ARBA" id="ARBA00022840"/>
    </source>
</evidence>
<comment type="subcellular location">
    <subcellularLocation>
        <location evidence="1">Membrane</location>
        <topology evidence="1">Single-pass membrane protein</topology>
    </subcellularLocation>
</comment>
<comment type="catalytic activity">
    <reaction evidence="12">
        <text>L-threonyl-[protein] + ATP = O-phospho-L-threonyl-[protein] + ADP + H(+)</text>
        <dbReference type="Rhea" id="RHEA:46608"/>
        <dbReference type="Rhea" id="RHEA-COMP:11060"/>
        <dbReference type="Rhea" id="RHEA-COMP:11605"/>
        <dbReference type="ChEBI" id="CHEBI:15378"/>
        <dbReference type="ChEBI" id="CHEBI:30013"/>
        <dbReference type="ChEBI" id="CHEBI:30616"/>
        <dbReference type="ChEBI" id="CHEBI:61977"/>
        <dbReference type="ChEBI" id="CHEBI:456216"/>
        <dbReference type="EC" id="2.7.11.1"/>
    </reaction>
</comment>
<evidence type="ECO:0000256" key="1">
    <source>
        <dbReference type="ARBA" id="ARBA00004167"/>
    </source>
</evidence>
<dbReference type="GO" id="GO:0004674">
    <property type="term" value="F:protein serine/threonine kinase activity"/>
    <property type="evidence" value="ECO:0007669"/>
    <property type="project" value="UniProtKB-KW"/>
</dbReference>
<evidence type="ECO:0000256" key="14">
    <source>
        <dbReference type="PROSITE-ProRule" id="PRU10141"/>
    </source>
</evidence>
<dbReference type="InParanoid" id="A0A7J7CG94"/>
<evidence type="ECO:0000256" key="15">
    <source>
        <dbReference type="RuleBase" id="RU000304"/>
    </source>
</evidence>
<dbReference type="SMART" id="SM00220">
    <property type="entry name" value="S_TKc"/>
    <property type="match status" value="1"/>
</dbReference>
<evidence type="ECO:0000256" key="16">
    <source>
        <dbReference type="SAM" id="Phobius"/>
    </source>
</evidence>
<evidence type="ECO:0000259" key="17">
    <source>
        <dbReference type="PROSITE" id="PS50011"/>
    </source>
</evidence>
<name>A0A7J7CG94_TRIWF</name>
<accession>A0A7J7CG94</accession>
<keyword evidence="11 16" id="KW-0472">Membrane</keyword>
<comment type="similarity">
    <text evidence="15">Belongs to the protein kinase superfamily.</text>
</comment>
<reference evidence="18 19" key="1">
    <citation type="journal article" date="2020" name="Nat. Commun.">
        <title>Genome of Tripterygium wilfordii and identification of cytochrome P450 involved in triptolide biosynthesis.</title>
        <authorList>
            <person name="Tu L."/>
            <person name="Su P."/>
            <person name="Zhang Z."/>
            <person name="Gao L."/>
            <person name="Wang J."/>
            <person name="Hu T."/>
            <person name="Zhou J."/>
            <person name="Zhang Y."/>
            <person name="Zhao Y."/>
            <person name="Liu Y."/>
            <person name="Song Y."/>
            <person name="Tong Y."/>
            <person name="Lu Y."/>
            <person name="Yang J."/>
            <person name="Xu C."/>
            <person name="Jia M."/>
            <person name="Peters R.J."/>
            <person name="Huang L."/>
            <person name="Gao W."/>
        </authorList>
    </citation>
    <scope>NUCLEOTIDE SEQUENCE [LARGE SCALE GENOMIC DNA]</scope>
    <source>
        <strain evidence="19">cv. XIE 37</strain>
        <tissue evidence="18">Leaf</tissue>
    </source>
</reference>
<keyword evidence="6 16" id="KW-0812">Transmembrane</keyword>
<dbReference type="InterPro" id="IPR052232">
    <property type="entry name" value="RLK_Ser/Thr-Kinase"/>
</dbReference>
<comment type="caution">
    <text evidence="18">The sequence shown here is derived from an EMBL/GenBank/DDBJ whole genome shotgun (WGS) entry which is preliminary data.</text>
</comment>
<evidence type="ECO:0000256" key="3">
    <source>
        <dbReference type="ARBA" id="ARBA00022527"/>
    </source>
</evidence>
<dbReference type="Gene3D" id="1.10.510.10">
    <property type="entry name" value="Transferase(Phosphotransferase) domain 1"/>
    <property type="match status" value="1"/>
</dbReference>
<feature type="domain" description="Protein kinase" evidence="17">
    <location>
        <begin position="159"/>
        <end position="438"/>
    </location>
</feature>
<evidence type="ECO:0000256" key="2">
    <source>
        <dbReference type="ARBA" id="ARBA00012513"/>
    </source>
</evidence>
<evidence type="ECO:0000256" key="11">
    <source>
        <dbReference type="ARBA" id="ARBA00023136"/>
    </source>
</evidence>
<dbReference type="EMBL" id="JAAARO010000017">
    <property type="protein sequence ID" value="KAF5733073.1"/>
    <property type="molecule type" value="Genomic_DNA"/>
</dbReference>
<keyword evidence="19" id="KW-1185">Reference proteome</keyword>
<feature type="transmembrane region" description="Helical" evidence="16">
    <location>
        <begin position="24"/>
        <end position="47"/>
    </location>
</feature>
<organism evidence="18 19">
    <name type="scientific">Tripterygium wilfordii</name>
    <name type="common">Thunder God vine</name>
    <dbReference type="NCBI Taxonomy" id="458696"/>
    <lineage>
        <taxon>Eukaryota</taxon>
        <taxon>Viridiplantae</taxon>
        <taxon>Streptophyta</taxon>
        <taxon>Embryophyta</taxon>
        <taxon>Tracheophyta</taxon>
        <taxon>Spermatophyta</taxon>
        <taxon>Magnoliopsida</taxon>
        <taxon>eudicotyledons</taxon>
        <taxon>Gunneridae</taxon>
        <taxon>Pentapetalae</taxon>
        <taxon>rosids</taxon>
        <taxon>fabids</taxon>
        <taxon>Celastrales</taxon>
        <taxon>Celastraceae</taxon>
        <taxon>Tripterygium</taxon>
    </lineage>
</organism>
<keyword evidence="18" id="KW-0675">Receptor</keyword>
<evidence type="ECO:0000313" key="18">
    <source>
        <dbReference type="EMBL" id="KAF5733073.1"/>
    </source>
</evidence>
<evidence type="ECO:0000313" key="19">
    <source>
        <dbReference type="Proteomes" id="UP000593562"/>
    </source>
</evidence>
<keyword evidence="3 15" id="KW-0723">Serine/threonine-protein kinase</keyword>
<evidence type="ECO:0000256" key="10">
    <source>
        <dbReference type="ARBA" id="ARBA00022989"/>
    </source>
</evidence>
<comment type="catalytic activity">
    <reaction evidence="13">
        <text>L-seryl-[protein] + ATP = O-phospho-L-seryl-[protein] + ADP + H(+)</text>
        <dbReference type="Rhea" id="RHEA:17989"/>
        <dbReference type="Rhea" id="RHEA-COMP:9863"/>
        <dbReference type="Rhea" id="RHEA-COMP:11604"/>
        <dbReference type="ChEBI" id="CHEBI:15378"/>
        <dbReference type="ChEBI" id="CHEBI:29999"/>
        <dbReference type="ChEBI" id="CHEBI:30616"/>
        <dbReference type="ChEBI" id="CHEBI:83421"/>
        <dbReference type="ChEBI" id="CHEBI:456216"/>
        <dbReference type="EC" id="2.7.11.1"/>
    </reaction>
</comment>